<reference evidence="1" key="1">
    <citation type="journal article" date="2014" name="Int. J. Syst. Evol. Microbiol.">
        <title>Complete genome sequence of Corynebacterium casei LMG S-19264T (=DSM 44701T), isolated from a smear-ripened cheese.</title>
        <authorList>
            <consortium name="US DOE Joint Genome Institute (JGI-PGF)"/>
            <person name="Walter F."/>
            <person name="Albersmeier A."/>
            <person name="Kalinowski J."/>
            <person name="Ruckert C."/>
        </authorList>
    </citation>
    <scope>NUCLEOTIDE SEQUENCE</scope>
    <source>
        <strain evidence="1">JCM 3131</strain>
    </source>
</reference>
<gene>
    <name evidence="1" type="ORF">GCM10010145_12100</name>
</gene>
<organism evidence="1 2">
    <name type="scientific">Streptomyces ruber</name>
    <dbReference type="NCBI Taxonomy" id="83378"/>
    <lineage>
        <taxon>Bacteria</taxon>
        <taxon>Bacillati</taxon>
        <taxon>Actinomycetota</taxon>
        <taxon>Actinomycetes</taxon>
        <taxon>Kitasatosporales</taxon>
        <taxon>Streptomycetaceae</taxon>
        <taxon>Streptomyces</taxon>
    </lineage>
</organism>
<dbReference type="RefSeq" id="WP_189215608.1">
    <property type="nucleotide sequence ID" value="NZ_BMQK01000002.1"/>
</dbReference>
<evidence type="ECO:0000313" key="2">
    <source>
        <dbReference type="Proteomes" id="UP000620156"/>
    </source>
</evidence>
<dbReference type="AlphaFoldDB" id="A0A918BBU2"/>
<reference evidence="1" key="2">
    <citation type="submission" date="2020-09" db="EMBL/GenBank/DDBJ databases">
        <authorList>
            <person name="Sun Q."/>
            <person name="Ohkuma M."/>
        </authorList>
    </citation>
    <scope>NUCLEOTIDE SEQUENCE</scope>
    <source>
        <strain evidence="1">JCM 3131</strain>
    </source>
</reference>
<comment type="caution">
    <text evidence="1">The sequence shown here is derived from an EMBL/GenBank/DDBJ whole genome shotgun (WGS) entry which is preliminary data.</text>
</comment>
<protein>
    <submittedName>
        <fullName evidence="1">Uncharacterized protein</fullName>
    </submittedName>
</protein>
<dbReference type="Proteomes" id="UP000620156">
    <property type="component" value="Unassembled WGS sequence"/>
</dbReference>
<keyword evidence="2" id="KW-1185">Reference proteome</keyword>
<dbReference type="EMBL" id="BMQK01000002">
    <property type="protein sequence ID" value="GGQ45000.1"/>
    <property type="molecule type" value="Genomic_DNA"/>
</dbReference>
<sequence>MQAIVGLTRAGRSREAPAAGDRLLALRPPLAVFGRLRAALGDTLWSPEGAEELRRRAGSALALGGVRPGTAARLAALRAPALSRGTDLTAARAAGETAR</sequence>
<evidence type="ECO:0000313" key="1">
    <source>
        <dbReference type="EMBL" id="GGQ45000.1"/>
    </source>
</evidence>
<accession>A0A918BBU2</accession>
<proteinExistence type="predicted"/>
<name>A0A918BBU2_9ACTN</name>